<dbReference type="AlphaFoldDB" id="A0AAV7R7H6"/>
<dbReference type="PANTHER" id="PTHR24064">
    <property type="entry name" value="SOLUTE CARRIER FAMILY 22 MEMBER"/>
    <property type="match status" value="1"/>
</dbReference>
<evidence type="ECO:0000256" key="1">
    <source>
        <dbReference type="ARBA" id="ARBA00004141"/>
    </source>
</evidence>
<evidence type="ECO:0000256" key="4">
    <source>
        <dbReference type="ARBA" id="ARBA00023136"/>
    </source>
</evidence>
<dbReference type="GO" id="GO:0016020">
    <property type="term" value="C:membrane"/>
    <property type="evidence" value="ECO:0007669"/>
    <property type="project" value="UniProtKB-SubCell"/>
</dbReference>
<dbReference type="Proteomes" id="UP001066276">
    <property type="component" value="Chromosome 5"/>
</dbReference>
<name>A0AAV7R7H6_PLEWA</name>
<sequence length="256" mass="29276">MELCTSTEEMKEKDWIRDLSPLLEFGPYSRIEKHKFAVLRAENLVQELLISGMLLLPKQEGGANPAQQRGLRPALEEDHDMRCILLEMEVSLPQTEAKLNHLAMCPDQMREHLDKYVTCLDEVEHKISDVEDGSELNDTVVQIEVLSKVAEEENTGKHYSFIDLFRTPVLRKVSICVTCAWFGASFSYYGISFNITGFKLDIYMTQFLYGAIEIPFKLGLYIFLKKAGRRHALAWSLLITGFCIGINIMIPVCEYL</sequence>
<comment type="subcellular location">
    <subcellularLocation>
        <location evidence="1">Membrane</location>
        <topology evidence="1">Multi-pass membrane protein</topology>
    </subcellularLocation>
</comment>
<gene>
    <name evidence="6" type="ORF">NDU88_000682</name>
    <name evidence="7" type="ORF">NDU88_000684</name>
    <name evidence="8" type="ORF">NDU88_000686</name>
</gene>
<comment type="caution">
    <text evidence="7">The sequence shown here is derived from an EMBL/GenBank/DDBJ whole genome shotgun (WGS) entry which is preliminary data.</text>
</comment>
<dbReference type="EMBL" id="JANPWB010000009">
    <property type="protein sequence ID" value="KAJ1147836.1"/>
    <property type="molecule type" value="Genomic_DNA"/>
</dbReference>
<evidence type="ECO:0000256" key="5">
    <source>
        <dbReference type="SAM" id="Phobius"/>
    </source>
</evidence>
<evidence type="ECO:0000313" key="9">
    <source>
        <dbReference type="Proteomes" id="UP001066276"/>
    </source>
</evidence>
<keyword evidence="3 5" id="KW-1133">Transmembrane helix</keyword>
<keyword evidence="2 5" id="KW-0812">Transmembrane</keyword>
<proteinExistence type="predicted"/>
<keyword evidence="4 5" id="KW-0472">Membrane</keyword>
<organism evidence="7 9">
    <name type="scientific">Pleurodeles waltl</name>
    <name type="common">Iberian ribbed newt</name>
    <dbReference type="NCBI Taxonomy" id="8319"/>
    <lineage>
        <taxon>Eukaryota</taxon>
        <taxon>Metazoa</taxon>
        <taxon>Chordata</taxon>
        <taxon>Craniata</taxon>
        <taxon>Vertebrata</taxon>
        <taxon>Euteleostomi</taxon>
        <taxon>Amphibia</taxon>
        <taxon>Batrachia</taxon>
        <taxon>Caudata</taxon>
        <taxon>Salamandroidea</taxon>
        <taxon>Salamandridae</taxon>
        <taxon>Pleurodelinae</taxon>
        <taxon>Pleurodeles</taxon>
    </lineage>
</organism>
<reference evidence="7" key="1">
    <citation type="journal article" date="2022" name="bioRxiv">
        <title>Sequencing and chromosome-scale assembly of the giantPleurodeles waltlgenome.</title>
        <authorList>
            <person name="Brown T."/>
            <person name="Elewa A."/>
            <person name="Iarovenko S."/>
            <person name="Subramanian E."/>
            <person name="Araus A.J."/>
            <person name="Petzold A."/>
            <person name="Susuki M."/>
            <person name="Suzuki K.-i.T."/>
            <person name="Hayashi T."/>
            <person name="Toyoda A."/>
            <person name="Oliveira C."/>
            <person name="Osipova E."/>
            <person name="Leigh N.D."/>
            <person name="Simon A."/>
            <person name="Yun M.H."/>
        </authorList>
    </citation>
    <scope>NUCLEOTIDE SEQUENCE</scope>
    <source>
        <strain evidence="7">20211129_DDA</strain>
        <tissue evidence="7">Liver</tissue>
    </source>
</reference>
<dbReference type="SUPFAM" id="SSF103473">
    <property type="entry name" value="MFS general substrate transporter"/>
    <property type="match status" value="1"/>
</dbReference>
<evidence type="ECO:0000256" key="2">
    <source>
        <dbReference type="ARBA" id="ARBA00022692"/>
    </source>
</evidence>
<dbReference type="EMBL" id="JANPWB010000009">
    <property type="protein sequence ID" value="KAJ1147829.1"/>
    <property type="molecule type" value="Genomic_DNA"/>
</dbReference>
<accession>A0AAV7R7H6</accession>
<evidence type="ECO:0000313" key="6">
    <source>
        <dbReference type="EMBL" id="KAJ1147829.1"/>
    </source>
</evidence>
<feature type="transmembrane region" description="Helical" evidence="5">
    <location>
        <begin position="203"/>
        <end position="224"/>
    </location>
</feature>
<feature type="transmembrane region" description="Helical" evidence="5">
    <location>
        <begin position="231"/>
        <end position="250"/>
    </location>
</feature>
<dbReference type="Gene3D" id="1.20.1250.20">
    <property type="entry name" value="MFS general substrate transporter like domains"/>
    <property type="match status" value="1"/>
</dbReference>
<evidence type="ECO:0000256" key="3">
    <source>
        <dbReference type="ARBA" id="ARBA00022989"/>
    </source>
</evidence>
<dbReference type="InterPro" id="IPR036259">
    <property type="entry name" value="MFS_trans_sf"/>
</dbReference>
<evidence type="ECO:0000313" key="7">
    <source>
        <dbReference type="EMBL" id="KAJ1147832.1"/>
    </source>
</evidence>
<evidence type="ECO:0000313" key="8">
    <source>
        <dbReference type="EMBL" id="KAJ1147836.1"/>
    </source>
</evidence>
<protein>
    <submittedName>
        <fullName evidence="7">Uncharacterized protein</fullName>
    </submittedName>
</protein>
<feature type="transmembrane region" description="Helical" evidence="5">
    <location>
        <begin position="173"/>
        <end position="191"/>
    </location>
</feature>
<keyword evidence="9" id="KW-1185">Reference proteome</keyword>
<dbReference type="EMBL" id="JANPWB010000009">
    <property type="protein sequence ID" value="KAJ1147832.1"/>
    <property type="molecule type" value="Genomic_DNA"/>
</dbReference>